<dbReference type="EMBL" id="JASJQH010007479">
    <property type="protein sequence ID" value="KAK9708494.1"/>
    <property type="molecule type" value="Genomic_DNA"/>
</dbReference>
<name>A0ABR2VWX1_9FUNG</name>
<protein>
    <recommendedName>
        <fullName evidence="4">Metal-dependent protein hydrolase</fullName>
    </recommendedName>
</protein>
<proteinExistence type="inferred from homology"/>
<dbReference type="Pfam" id="PF03690">
    <property type="entry name" value="MYG1_exonuc"/>
    <property type="match status" value="1"/>
</dbReference>
<dbReference type="Proteomes" id="UP001479436">
    <property type="component" value="Unassembled WGS sequence"/>
</dbReference>
<evidence type="ECO:0000313" key="3">
    <source>
        <dbReference type="Proteomes" id="UP001479436"/>
    </source>
</evidence>
<reference evidence="2 3" key="1">
    <citation type="submission" date="2023-04" db="EMBL/GenBank/DDBJ databases">
        <title>Genome of Basidiobolus ranarum AG-B5.</title>
        <authorList>
            <person name="Stajich J.E."/>
            <person name="Carter-House D."/>
            <person name="Gryganskyi A."/>
        </authorList>
    </citation>
    <scope>NUCLEOTIDE SEQUENCE [LARGE SCALE GENOMIC DNA]</scope>
    <source>
        <strain evidence="2 3">AG-B5</strain>
    </source>
</reference>
<gene>
    <name evidence="2" type="ORF">K7432_009604</name>
</gene>
<keyword evidence="3" id="KW-1185">Reference proteome</keyword>
<sequence length="322" mass="36734">MAKTIGTHNGSFHCDEALGLYMMKLTEGFEDAKIIRTRDQAVLAECDAVIDVGGEYKPENLRFDHHQRGFLEVFSSDYQTKLSSAGLIYKHFGKEIIAKQLDLSKENPSVEILYQKMYKNFVEALDGIDNGISQYPQDIAPKYEEKTGLAARVGRLNPWWNQTDVDIDSRFEQAMELAGKEFIDRLRFLGLAWLPARDLVVKALDTRFEIHNSGQILILDSPCPWKEHLFEIEKEKAIEDKPLYVLFPDGRDESYRIQAVPVSPNSFESRRPLPESWRGYRDSELSERSQIEGCVFVHHSGFIGGNKTKDGALQMAIKALEL</sequence>
<evidence type="ECO:0000256" key="1">
    <source>
        <dbReference type="ARBA" id="ARBA00010105"/>
    </source>
</evidence>
<comment type="similarity">
    <text evidence="1">Belongs to the MYG1 family.</text>
</comment>
<dbReference type="PANTHER" id="PTHR11215">
    <property type="entry name" value="METAL DEPENDENT HYDROLASE - RELATED"/>
    <property type="match status" value="1"/>
</dbReference>
<comment type="caution">
    <text evidence="2">The sequence shown here is derived from an EMBL/GenBank/DDBJ whole genome shotgun (WGS) entry which is preliminary data.</text>
</comment>
<organism evidence="2 3">
    <name type="scientific">Basidiobolus ranarum</name>
    <dbReference type="NCBI Taxonomy" id="34480"/>
    <lineage>
        <taxon>Eukaryota</taxon>
        <taxon>Fungi</taxon>
        <taxon>Fungi incertae sedis</taxon>
        <taxon>Zoopagomycota</taxon>
        <taxon>Entomophthoromycotina</taxon>
        <taxon>Basidiobolomycetes</taxon>
        <taxon>Basidiobolales</taxon>
        <taxon>Basidiobolaceae</taxon>
        <taxon>Basidiobolus</taxon>
    </lineage>
</organism>
<accession>A0ABR2VWX1</accession>
<evidence type="ECO:0008006" key="4">
    <source>
        <dbReference type="Google" id="ProtNLM"/>
    </source>
</evidence>
<evidence type="ECO:0000313" key="2">
    <source>
        <dbReference type="EMBL" id="KAK9708494.1"/>
    </source>
</evidence>
<dbReference type="PANTHER" id="PTHR11215:SF1">
    <property type="entry name" value="MYG1 EXONUCLEASE"/>
    <property type="match status" value="1"/>
</dbReference>
<dbReference type="InterPro" id="IPR003226">
    <property type="entry name" value="MYG1_exonuclease"/>
</dbReference>